<comment type="caution">
    <text evidence="2">The sequence shown here is derived from an EMBL/GenBank/DDBJ whole genome shotgun (WGS) entry which is preliminary data.</text>
</comment>
<keyword evidence="3" id="KW-1185">Reference proteome</keyword>
<evidence type="ECO:0000313" key="2">
    <source>
        <dbReference type="EMBL" id="KAK2715207.1"/>
    </source>
</evidence>
<accession>A0AA88I4D8</accession>
<protein>
    <submittedName>
        <fullName evidence="2">Uncharacterized protein</fullName>
    </submittedName>
</protein>
<feature type="region of interest" description="Disordered" evidence="1">
    <location>
        <begin position="133"/>
        <end position="209"/>
    </location>
</feature>
<evidence type="ECO:0000313" key="3">
    <source>
        <dbReference type="Proteomes" id="UP001187531"/>
    </source>
</evidence>
<feature type="region of interest" description="Disordered" evidence="1">
    <location>
        <begin position="38"/>
        <end position="101"/>
    </location>
</feature>
<evidence type="ECO:0000256" key="1">
    <source>
        <dbReference type="SAM" id="MobiDB-lite"/>
    </source>
</evidence>
<sequence>MADREFEEFKNYFDQMPQHIRAKPQCYTLVCDITPCEERPPDLESHLPSWLSENMTNSSSSDDSSDSLPLIGLRLSTPVASGEELSLPNTPPPNKEGRKRRKLPEIPNFIPEGVLLQSVKCEVSLADELEKVVCEKQSPSRPSRPSTSSDRKRSRKHLTLTPLLHRHNNGEETGSADSDIFGGTDGDSGHFSVHSPEPIASSPARRIEE</sequence>
<dbReference type="Proteomes" id="UP001187531">
    <property type="component" value="Unassembled WGS sequence"/>
</dbReference>
<proteinExistence type="predicted"/>
<dbReference type="AlphaFoldDB" id="A0AA88I4D8"/>
<reference evidence="2" key="1">
    <citation type="submission" date="2023-07" db="EMBL/GenBank/DDBJ databases">
        <title>Chromosome-level genome assembly of Artemia franciscana.</title>
        <authorList>
            <person name="Jo E."/>
        </authorList>
    </citation>
    <scope>NUCLEOTIDE SEQUENCE</scope>
    <source>
        <tissue evidence="2">Whole body</tissue>
    </source>
</reference>
<name>A0AA88I4D8_ARTSF</name>
<dbReference type="EMBL" id="JAVRJZ010000012">
    <property type="protein sequence ID" value="KAK2715207.1"/>
    <property type="molecule type" value="Genomic_DNA"/>
</dbReference>
<feature type="non-terminal residue" evidence="2">
    <location>
        <position position="209"/>
    </location>
</feature>
<organism evidence="2 3">
    <name type="scientific">Artemia franciscana</name>
    <name type="common">Brine shrimp</name>
    <name type="synonym">Artemia sanfranciscana</name>
    <dbReference type="NCBI Taxonomy" id="6661"/>
    <lineage>
        <taxon>Eukaryota</taxon>
        <taxon>Metazoa</taxon>
        <taxon>Ecdysozoa</taxon>
        <taxon>Arthropoda</taxon>
        <taxon>Crustacea</taxon>
        <taxon>Branchiopoda</taxon>
        <taxon>Anostraca</taxon>
        <taxon>Artemiidae</taxon>
        <taxon>Artemia</taxon>
    </lineage>
</organism>
<feature type="compositionally biased region" description="Low complexity" evidence="1">
    <location>
        <begin position="139"/>
        <end position="148"/>
    </location>
</feature>
<gene>
    <name evidence="2" type="ORF">QYM36_010005</name>
</gene>